<evidence type="ECO:0000313" key="3">
    <source>
        <dbReference type="EMBL" id="OXB02062.1"/>
    </source>
</evidence>
<reference evidence="3 4" key="1">
    <citation type="submission" date="2016-11" db="EMBL/GenBank/DDBJ databases">
        <title>Whole genomes of Flavobacteriaceae.</title>
        <authorList>
            <person name="Stine C."/>
            <person name="Li C."/>
            <person name="Tadesse D."/>
        </authorList>
    </citation>
    <scope>NUCLEOTIDE SEQUENCE [LARGE SCALE GENOMIC DNA]</scope>
    <source>
        <strain evidence="3 4">CCUG 59446</strain>
    </source>
</reference>
<dbReference type="AlphaFoldDB" id="A0A226I8V0"/>
<protein>
    <recommendedName>
        <fullName evidence="2">TonB C-terminal domain-containing protein</fullName>
    </recommendedName>
</protein>
<feature type="signal peptide" evidence="1">
    <location>
        <begin position="1"/>
        <end position="18"/>
    </location>
</feature>
<dbReference type="RefSeq" id="WP_089052868.1">
    <property type="nucleotide sequence ID" value="NZ_MUHA01000005.1"/>
</dbReference>
<accession>A0A226I8V0</accession>
<dbReference type="GO" id="GO:0055085">
    <property type="term" value="P:transmembrane transport"/>
    <property type="evidence" value="ECO:0007669"/>
    <property type="project" value="InterPro"/>
</dbReference>
<keyword evidence="1" id="KW-0732">Signal</keyword>
<feature type="chain" id="PRO_5013302469" description="TonB C-terminal domain-containing protein" evidence="1">
    <location>
        <begin position="19"/>
        <end position="161"/>
    </location>
</feature>
<evidence type="ECO:0000313" key="4">
    <source>
        <dbReference type="Proteomes" id="UP000198336"/>
    </source>
</evidence>
<gene>
    <name evidence="3" type="ORF">B0A75_03280</name>
</gene>
<dbReference type="EMBL" id="MUHA01000005">
    <property type="protein sequence ID" value="OXB02062.1"/>
    <property type="molecule type" value="Genomic_DNA"/>
</dbReference>
<sequence length="161" mass="18349">MKKLLILILICGLQTAFSQNTKQVSKTKNAEPDSIKDKNLYFDSHLIIEEPIPTNSDNKVYNTAEIDIKPIFPGGFEKFYKFIENNFKYSDEGLDLKGKKIYARFIVEQDGALTDIKILKDAGYNTGIETIRVLKKCPKWSPGEKDGKKVRVLYSLPITLK</sequence>
<proteinExistence type="predicted"/>
<organism evidence="3 4">
    <name type="scientific">Flavobacterium oncorhynchi</name>
    <dbReference type="NCBI Taxonomy" id="728056"/>
    <lineage>
        <taxon>Bacteria</taxon>
        <taxon>Pseudomonadati</taxon>
        <taxon>Bacteroidota</taxon>
        <taxon>Flavobacteriia</taxon>
        <taxon>Flavobacteriales</taxon>
        <taxon>Flavobacteriaceae</taxon>
        <taxon>Flavobacterium</taxon>
    </lineage>
</organism>
<dbReference type="Pfam" id="PF03544">
    <property type="entry name" value="TonB_C"/>
    <property type="match status" value="1"/>
</dbReference>
<feature type="domain" description="TonB C-terminal" evidence="2">
    <location>
        <begin position="103"/>
        <end position="159"/>
    </location>
</feature>
<comment type="caution">
    <text evidence="3">The sequence shown here is derived from an EMBL/GenBank/DDBJ whole genome shotgun (WGS) entry which is preliminary data.</text>
</comment>
<dbReference type="Gene3D" id="3.30.1150.10">
    <property type="match status" value="1"/>
</dbReference>
<name>A0A226I8V0_9FLAO</name>
<dbReference type="SUPFAM" id="SSF74653">
    <property type="entry name" value="TolA/TonB C-terminal domain"/>
    <property type="match status" value="1"/>
</dbReference>
<keyword evidence="4" id="KW-1185">Reference proteome</keyword>
<evidence type="ECO:0000256" key="1">
    <source>
        <dbReference type="SAM" id="SignalP"/>
    </source>
</evidence>
<evidence type="ECO:0000259" key="2">
    <source>
        <dbReference type="Pfam" id="PF03544"/>
    </source>
</evidence>
<dbReference type="InterPro" id="IPR037682">
    <property type="entry name" value="TonB_C"/>
</dbReference>
<dbReference type="Proteomes" id="UP000198336">
    <property type="component" value="Unassembled WGS sequence"/>
</dbReference>